<evidence type="ECO:0000256" key="9">
    <source>
        <dbReference type="ARBA" id="ARBA00022771"/>
    </source>
</evidence>
<dbReference type="GO" id="GO:0072344">
    <property type="term" value="P:rescue of stalled ribosome"/>
    <property type="evidence" value="ECO:0007669"/>
    <property type="project" value="InterPro"/>
</dbReference>
<feature type="region of interest" description="Disordered" evidence="13">
    <location>
        <begin position="617"/>
        <end position="645"/>
    </location>
</feature>
<evidence type="ECO:0000313" key="15">
    <source>
        <dbReference type="EMBL" id="KAK4112347.1"/>
    </source>
</evidence>
<feature type="domain" description="RING-type" evidence="14">
    <location>
        <begin position="97"/>
        <end position="137"/>
    </location>
</feature>
<evidence type="ECO:0000256" key="13">
    <source>
        <dbReference type="SAM" id="MobiDB-lite"/>
    </source>
</evidence>
<dbReference type="SMART" id="SM00355">
    <property type="entry name" value="ZnF_C2H2"/>
    <property type="match status" value="4"/>
</dbReference>
<feature type="compositionally biased region" description="Polar residues" evidence="13">
    <location>
        <begin position="418"/>
        <end position="430"/>
    </location>
</feature>
<comment type="caution">
    <text evidence="15">The sequence shown here is derived from an EMBL/GenBank/DDBJ whole genome shotgun (WGS) entry which is preliminary data.</text>
</comment>
<dbReference type="InterPro" id="IPR044288">
    <property type="entry name" value="ZNF598/HEL2"/>
</dbReference>
<dbReference type="GO" id="GO:0016567">
    <property type="term" value="P:protein ubiquitination"/>
    <property type="evidence" value="ECO:0007669"/>
    <property type="project" value="TreeGrafter"/>
</dbReference>
<dbReference type="Pfam" id="PF23230">
    <property type="entry name" value="zf-C2H2_13"/>
    <property type="match status" value="1"/>
</dbReference>
<dbReference type="InterPro" id="IPR041888">
    <property type="entry name" value="RING-HC_ZNF598/HEL2"/>
</dbReference>
<gene>
    <name evidence="15" type="ORF">N656DRAFT_836939</name>
</gene>
<name>A0AAN6TDD6_9PEZI</name>
<comment type="similarity">
    <text evidence="11">Belongs to the ZNF598/HEL2 family.</text>
</comment>
<evidence type="ECO:0000256" key="7">
    <source>
        <dbReference type="ARBA" id="ARBA00022679"/>
    </source>
</evidence>
<comment type="catalytic activity">
    <reaction evidence="1">
        <text>S-ubiquitinyl-[E2 ubiquitin-conjugating enzyme]-L-cysteine + [acceptor protein]-L-lysine = [E2 ubiquitin-conjugating enzyme]-L-cysteine + N(6)-ubiquitinyl-[acceptor protein]-L-lysine.</text>
        <dbReference type="EC" id="2.3.2.27"/>
    </reaction>
</comment>
<dbReference type="InterPro" id="IPR013083">
    <property type="entry name" value="Znf_RING/FYVE/PHD"/>
</dbReference>
<evidence type="ECO:0000256" key="2">
    <source>
        <dbReference type="ARBA" id="ARBA00004496"/>
    </source>
</evidence>
<evidence type="ECO:0000256" key="4">
    <source>
        <dbReference type="ARBA" id="ARBA00012483"/>
    </source>
</evidence>
<feature type="compositionally biased region" description="Basic residues" evidence="13">
    <location>
        <begin position="797"/>
        <end position="810"/>
    </location>
</feature>
<dbReference type="GO" id="GO:0008270">
    <property type="term" value="F:zinc ion binding"/>
    <property type="evidence" value="ECO:0007669"/>
    <property type="project" value="UniProtKB-KW"/>
</dbReference>
<evidence type="ECO:0000256" key="6">
    <source>
        <dbReference type="ARBA" id="ARBA00022553"/>
    </source>
</evidence>
<dbReference type="GO" id="GO:0005737">
    <property type="term" value="C:cytoplasm"/>
    <property type="evidence" value="ECO:0007669"/>
    <property type="project" value="UniProtKB-SubCell"/>
</dbReference>
<evidence type="ECO:0000256" key="5">
    <source>
        <dbReference type="ARBA" id="ARBA00022490"/>
    </source>
</evidence>
<dbReference type="RefSeq" id="XP_064669917.1">
    <property type="nucleotide sequence ID" value="XM_064818809.1"/>
</dbReference>
<feature type="compositionally biased region" description="Basic and acidic residues" evidence="13">
    <location>
        <begin position="372"/>
        <end position="389"/>
    </location>
</feature>
<dbReference type="PANTHER" id="PTHR22938:SF0">
    <property type="entry name" value="E3 UBIQUITIN-PROTEIN LIGASE ZNF598"/>
    <property type="match status" value="1"/>
</dbReference>
<feature type="compositionally biased region" description="Basic residues" evidence="13">
    <location>
        <begin position="27"/>
        <end position="37"/>
    </location>
</feature>
<evidence type="ECO:0000256" key="8">
    <source>
        <dbReference type="ARBA" id="ARBA00022723"/>
    </source>
</evidence>
<dbReference type="Pfam" id="PF13920">
    <property type="entry name" value="zf-C3HC4_3"/>
    <property type="match status" value="1"/>
</dbReference>
<dbReference type="EC" id="2.3.2.27" evidence="4"/>
<keyword evidence="10" id="KW-0862">Zinc</keyword>
<feature type="compositionally biased region" description="Low complexity" evidence="13">
    <location>
        <begin position="704"/>
        <end position="714"/>
    </location>
</feature>
<evidence type="ECO:0000259" key="14">
    <source>
        <dbReference type="PROSITE" id="PS50089"/>
    </source>
</evidence>
<evidence type="ECO:0000256" key="12">
    <source>
        <dbReference type="PROSITE-ProRule" id="PRU00175"/>
    </source>
</evidence>
<dbReference type="InterPro" id="IPR057634">
    <property type="entry name" value="PAH_ZNF598/HEL2"/>
</dbReference>
<dbReference type="InterPro" id="IPR001841">
    <property type="entry name" value="Znf_RING"/>
</dbReference>
<comment type="subcellular location">
    <subcellularLocation>
        <location evidence="2">Cytoplasm</location>
    </subcellularLocation>
</comment>
<feature type="region of interest" description="Disordered" evidence="13">
    <location>
        <begin position="418"/>
        <end position="443"/>
    </location>
</feature>
<keyword evidence="9 12" id="KW-0863">Zinc-finger</keyword>
<evidence type="ECO:0000256" key="11">
    <source>
        <dbReference type="ARBA" id="ARBA00035113"/>
    </source>
</evidence>
<dbReference type="InterPro" id="IPR013087">
    <property type="entry name" value="Znf_C2H2_type"/>
</dbReference>
<keyword evidence="16" id="KW-1185">Reference proteome</keyword>
<feature type="region of interest" description="Disordered" evidence="13">
    <location>
        <begin position="671"/>
        <end position="810"/>
    </location>
</feature>
<sequence length="810" mass="86845">MASTAGAVPATDADSVPAGPRGDAHRSRGRGRGGRGRGRGDHSRGRGGRSRGGAHQQGTQSSTVEPAAEGPKAGKPQSFKNKTETQDEGTDGDAEVCFICANPISHHSIAPCNHITCHICALRLRALYKNKDCPHCRTPAPFVIFTDDAEKRFEDYANTDITSTDENIGIKYAGEDIVGDTVLLLRYNCPDPECDFAGLGWPDLHRHVRSVHGKKMCDLCTRHKKVFTHEHDMFADKELTEHMRHGDDKPGAVDQTGFRGHPLCAFCGARFYDSDKLYEHCRNKHERCFICDRRDSRQPHYYLDYNALEEHFRRDHFLCQDRECLEKKFVVFESEMDLKAHQLSEHGSSLAKGRDARMVDLSNFELRQSYQQERRAGGNAREQQRRRGPDPNAETLPVSSAQPLRRDELAFQRQMAIQSAANRPSPQGPSRPSAGPASHQPSAPVRQSLIDTMDNLSITDLSSLTPEQRASLTRHGAVIERASNLLGNDATKLSTFRSHISTFNRGSMTPEQLIDAFFALFTETSSNALGTLVREVADLFEDKKKGEALRRAWQNWRAINEDYPSLPGLGGMHGATTSTSGWAAAVSANPPGVAASSQQQAAAAAQQLRHSNRVLKLKNSTLRRSSLGGGQPSVMSEAAGRSSPAAYNPSFARGAGSVPASSSSIAFPALPGGGSSSAAPRPSSTTQPSWVGASTGSSGGGRGASASTSTASSAKKPGQRGGLSASSEDAFPALPVAPKPQTTIFGYGRGAVRRDLGGPRRDTGFAWGGGGGASSSGDAAAGGDSAGGEEQTGDKAGKKKNKKQVLVHWG</sequence>
<dbReference type="GeneID" id="89942935"/>
<evidence type="ECO:0000313" key="16">
    <source>
        <dbReference type="Proteomes" id="UP001302812"/>
    </source>
</evidence>
<dbReference type="PROSITE" id="PS00028">
    <property type="entry name" value="ZINC_FINGER_C2H2_1"/>
    <property type="match status" value="1"/>
</dbReference>
<protein>
    <recommendedName>
        <fullName evidence="4">RING-type E3 ubiquitin transferase</fullName>
        <ecNumber evidence="4">2.3.2.27</ecNumber>
    </recommendedName>
</protein>
<keyword evidence="6" id="KW-0597">Phosphoprotein</keyword>
<dbReference type="InterPro" id="IPR056437">
    <property type="entry name" value="Znf-C2H2_ZNF598/HEL2"/>
</dbReference>
<keyword evidence="8" id="KW-0479">Metal-binding</keyword>
<dbReference type="AlphaFoldDB" id="A0AAN6TDD6"/>
<dbReference type="PANTHER" id="PTHR22938">
    <property type="entry name" value="ZINC FINGER PROTEIN 598"/>
    <property type="match status" value="1"/>
</dbReference>
<feature type="compositionally biased region" description="Basic and acidic residues" evidence="13">
    <location>
        <begin position="752"/>
        <end position="763"/>
    </location>
</feature>
<dbReference type="PROSITE" id="PS50089">
    <property type="entry name" value="ZF_RING_2"/>
    <property type="match status" value="1"/>
</dbReference>
<dbReference type="SUPFAM" id="SSF57850">
    <property type="entry name" value="RING/U-box"/>
    <property type="match status" value="1"/>
</dbReference>
<dbReference type="Gene3D" id="3.30.40.10">
    <property type="entry name" value="Zinc/RING finger domain, C3HC4 (zinc finger)"/>
    <property type="match status" value="1"/>
</dbReference>
<feature type="region of interest" description="Disordered" evidence="13">
    <location>
        <begin position="371"/>
        <end position="404"/>
    </location>
</feature>
<evidence type="ECO:0000256" key="3">
    <source>
        <dbReference type="ARBA" id="ARBA00004906"/>
    </source>
</evidence>
<comment type="pathway">
    <text evidence="3">Protein modification; protein ubiquitination.</text>
</comment>
<dbReference type="CDD" id="cd16615">
    <property type="entry name" value="RING-HC_ZNF598"/>
    <property type="match status" value="1"/>
</dbReference>
<keyword evidence="5" id="KW-0963">Cytoplasm</keyword>
<dbReference type="GO" id="GO:0061630">
    <property type="term" value="F:ubiquitin protein ligase activity"/>
    <property type="evidence" value="ECO:0007669"/>
    <property type="project" value="UniProtKB-EC"/>
</dbReference>
<keyword evidence="7" id="KW-0808">Transferase</keyword>
<reference evidence="15" key="1">
    <citation type="journal article" date="2023" name="Mol. Phylogenet. Evol.">
        <title>Genome-scale phylogeny and comparative genomics of the fungal order Sordariales.</title>
        <authorList>
            <person name="Hensen N."/>
            <person name="Bonometti L."/>
            <person name="Westerberg I."/>
            <person name="Brannstrom I.O."/>
            <person name="Guillou S."/>
            <person name="Cros-Aarteil S."/>
            <person name="Calhoun S."/>
            <person name="Haridas S."/>
            <person name="Kuo A."/>
            <person name="Mondo S."/>
            <person name="Pangilinan J."/>
            <person name="Riley R."/>
            <person name="LaButti K."/>
            <person name="Andreopoulos B."/>
            <person name="Lipzen A."/>
            <person name="Chen C."/>
            <person name="Yan M."/>
            <person name="Daum C."/>
            <person name="Ng V."/>
            <person name="Clum A."/>
            <person name="Steindorff A."/>
            <person name="Ohm R.A."/>
            <person name="Martin F."/>
            <person name="Silar P."/>
            <person name="Natvig D.O."/>
            <person name="Lalanne C."/>
            <person name="Gautier V."/>
            <person name="Ament-Velasquez S.L."/>
            <person name="Kruys A."/>
            <person name="Hutchinson M.I."/>
            <person name="Powell A.J."/>
            <person name="Barry K."/>
            <person name="Miller A.N."/>
            <person name="Grigoriev I.V."/>
            <person name="Debuchy R."/>
            <person name="Gladieux P."/>
            <person name="Hiltunen Thoren M."/>
            <person name="Johannesson H."/>
        </authorList>
    </citation>
    <scope>NUCLEOTIDE SEQUENCE</scope>
    <source>
        <strain evidence="15">CBS 508.74</strain>
    </source>
</reference>
<evidence type="ECO:0000256" key="10">
    <source>
        <dbReference type="ARBA" id="ARBA00022833"/>
    </source>
</evidence>
<dbReference type="EMBL" id="MU853342">
    <property type="protein sequence ID" value="KAK4112347.1"/>
    <property type="molecule type" value="Genomic_DNA"/>
</dbReference>
<organism evidence="15 16">
    <name type="scientific">Canariomyces notabilis</name>
    <dbReference type="NCBI Taxonomy" id="2074819"/>
    <lineage>
        <taxon>Eukaryota</taxon>
        <taxon>Fungi</taxon>
        <taxon>Dikarya</taxon>
        <taxon>Ascomycota</taxon>
        <taxon>Pezizomycotina</taxon>
        <taxon>Sordariomycetes</taxon>
        <taxon>Sordariomycetidae</taxon>
        <taxon>Sordariales</taxon>
        <taxon>Chaetomiaceae</taxon>
        <taxon>Canariomyces</taxon>
    </lineage>
</organism>
<reference evidence="15" key="2">
    <citation type="submission" date="2023-05" db="EMBL/GenBank/DDBJ databases">
        <authorList>
            <consortium name="Lawrence Berkeley National Laboratory"/>
            <person name="Steindorff A."/>
            <person name="Hensen N."/>
            <person name="Bonometti L."/>
            <person name="Westerberg I."/>
            <person name="Brannstrom I.O."/>
            <person name="Guillou S."/>
            <person name="Cros-Aarteil S."/>
            <person name="Calhoun S."/>
            <person name="Haridas S."/>
            <person name="Kuo A."/>
            <person name="Mondo S."/>
            <person name="Pangilinan J."/>
            <person name="Riley R."/>
            <person name="Labutti K."/>
            <person name="Andreopoulos B."/>
            <person name="Lipzen A."/>
            <person name="Chen C."/>
            <person name="Yanf M."/>
            <person name="Daum C."/>
            <person name="Ng V."/>
            <person name="Clum A."/>
            <person name="Ohm R."/>
            <person name="Martin F."/>
            <person name="Silar P."/>
            <person name="Natvig D."/>
            <person name="Lalanne C."/>
            <person name="Gautier V."/>
            <person name="Ament-Velasquez S.L."/>
            <person name="Kruys A."/>
            <person name="Hutchinson M.I."/>
            <person name="Powell A.J."/>
            <person name="Barry K."/>
            <person name="Miller A.N."/>
            <person name="Grigoriev I.V."/>
            <person name="Debuchy R."/>
            <person name="Gladieux P."/>
            <person name="Thoren M.H."/>
            <person name="Johannesson H."/>
        </authorList>
    </citation>
    <scope>NUCLEOTIDE SEQUENCE</scope>
    <source>
        <strain evidence="15">CBS 508.74</strain>
    </source>
</reference>
<proteinExistence type="inferred from homology"/>
<accession>A0AAN6TDD6</accession>
<dbReference type="Pfam" id="PF23202">
    <property type="entry name" value="PAH_ZNF598"/>
    <property type="match status" value="1"/>
</dbReference>
<dbReference type="Proteomes" id="UP001302812">
    <property type="component" value="Unassembled WGS sequence"/>
</dbReference>
<dbReference type="GO" id="GO:0043022">
    <property type="term" value="F:ribosome binding"/>
    <property type="evidence" value="ECO:0007669"/>
    <property type="project" value="TreeGrafter"/>
</dbReference>
<feature type="compositionally biased region" description="Low complexity" evidence="13">
    <location>
        <begin position="671"/>
        <end position="684"/>
    </location>
</feature>
<feature type="region of interest" description="Disordered" evidence="13">
    <location>
        <begin position="1"/>
        <end position="90"/>
    </location>
</feature>
<evidence type="ECO:0000256" key="1">
    <source>
        <dbReference type="ARBA" id="ARBA00000900"/>
    </source>
</evidence>